<accession>A0A939BPZ4</accession>
<dbReference type="RefSeq" id="WP_239565444.1">
    <property type="nucleotide sequence ID" value="NZ_BAABIN010000014.1"/>
</dbReference>
<keyword evidence="3" id="KW-1185">Reference proteome</keyword>
<dbReference type="InterPro" id="IPR008972">
    <property type="entry name" value="Cupredoxin"/>
</dbReference>
<dbReference type="Proteomes" id="UP000717624">
    <property type="component" value="Unassembled WGS sequence"/>
</dbReference>
<dbReference type="AlphaFoldDB" id="A0A939BPZ4"/>
<evidence type="ECO:0000259" key="1">
    <source>
        <dbReference type="Pfam" id="PF13473"/>
    </source>
</evidence>
<dbReference type="InterPro" id="IPR028096">
    <property type="entry name" value="EfeO_Cupredoxin"/>
</dbReference>
<reference evidence="2" key="1">
    <citation type="submission" date="2021-01" db="EMBL/GenBank/DDBJ databases">
        <title>Genomic Encyclopedia of Type Strains, Phase IV (KMG-IV): sequencing the most valuable type-strain genomes for metagenomic binning, comparative biology and taxonomic classification.</title>
        <authorList>
            <person name="Goeker M."/>
        </authorList>
    </citation>
    <scope>NUCLEOTIDE SEQUENCE</scope>
    <source>
        <strain evidence="2">DSM 25523</strain>
    </source>
</reference>
<gene>
    <name evidence="2" type="ORF">JOD01_002686</name>
</gene>
<feature type="domain" description="EfeO-type cupredoxin-like" evidence="1">
    <location>
        <begin position="28"/>
        <end position="130"/>
    </location>
</feature>
<evidence type="ECO:0000313" key="2">
    <source>
        <dbReference type="EMBL" id="MBM7591060.1"/>
    </source>
</evidence>
<name>A0A939BPZ4_9BACL</name>
<evidence type="ECO:0000313" key="3">
    <source>
        <dbReference type="Proteomes" id="UP000717624"/>
    </source>
</evidence>
<protein>
    <submittedName>
        <fullName evidence="2">Cupredoxin-like copper-binding protein</fullName>
    </submittedName>
</protein>
<sequence length="132" mass="14675">MMNKQPRLNQLLYPLIALALTAVLLILHSQLSVKSSSLTINKKNQPITITHSGFLPQNLHCRQGETVSLMITNIDNHVHNFTIPDLRVFSANIQPNQTATLEFKAGQKGTYLFVSNSPGYPETGYRGTVTIE</sequence>
<dbReference type="EMBL" id="JAFBEB010000009">
    <property type="protein sequence ID" value="MBM7591060.1"/>
    <property type="molecule type" value="Genomic_DNA"/>
</dbReference>
<comment type="caution">
    <text evidence="2">The sequence shown here is derived from an EMBL/GenBank/DDBJ whole genome shotgun (WGS) entry which is preliminary data.</text>
</comment>
<proteinExistence type="predicted"/>
<dbReference type="Gene3D" id="2.60.40.420">
    <property type="entry name" value="Cupredoxins - blue copper proteins"/>
    <property type="match status" value="1"/>
</dbReference>
<dbReference type="Pfam" id="PF13473">
    <property type="entry name" value="Cupredoxin_1"/>
    <property type="match status" value="1"/>
</dbReference>
<dbReference type="SUPFAM" id="SSF49503">
    <property type="entry name" value="Cupredoxins"/>
    <property type="match status" value="1"/>
</dbReference>
<organism evidence="2 3">
    <name type="scientific">Brevibacillus fulvus</name>
    <dbReference type="NCBI Taxonomy" id="1125967"/>
    <lineage>
        <taxon>Bacteria</taxon>
        <taxon>Bacillati</taxon>
        <taxon>Bacillota</taxon>
        <taxon>Bacilli</taxon>
        <taxon>Bacillales</taxon>
        <taxon>Paenibacillaceae</taxon>
        <taxon>Brevibacillus</taxon>
    </lineage>
</organism>